<gene>
    <name evidence="2" type="ORF">A3F84_03700</name>
</gene>
<organism evidence="2 3">
    <name type="scientific">Handelsmanbacteria sp. (strain RIFCSPLOWO2_12_FULL_64_10)</name>
    <dbReference type="NCBI Taxonomy" id="1817868"/>
    <lineage>
        <taxon>Bacteria</taxon>
        <taxon>Candidatus Handelsmaniibacteriota</taxon>
    </lineage>
</organism>
<name>A0A1F6CXG8_HANXR</name>
<dbReference type="Proteomes" id="UP000178606">
    <property type="component" value="Unassembled WGS sequence"/>
</dbReference>
<sequence length="196" mass="22069">MKCKFAQGPYPQIWGIDSARRAMLIGQLCHIFDLVRYFGGDPKTVHAFYREVTPTQFAYAVNVEFESGAVGQLDLNSLACKQAFRDIVEELELVGFETHIVCEDMLRLRWQDREDFTKAAPRAGRYLHAFSPSWTGIARSAMTFGYWGEGQHFAKRCLGEVEGGPDLWDSTWSLLFGEAVYDSAQGGGVVQVKREA</sequence>
<evidence type="ECO:0000313" key="2">
    <source>
        <dbReference type="EMBL" id="OGG53873.1"/>
    </source>
</evidence>
<evidence type="ECO:0000259" key="1">
    <source>
        <dbReference type="Pfam" id="PF22725"/>
    </source>
</evidence>
<feature type="domain" description="GFO/IDH/MocA-like oxidoreductase" evidence="1">
    <location>
        <begin position="20"/>
        <end position="88"/>
    </location>
</feature>
<evidence type="ECO:0000313" key="3">
    <source>
        <dbReference type="Proteomes" id="UP000178606"/>
    </source>
</evidence>
<dbReference type="InterPro" id="IPR055170">
    <property type="entry name" value="GFO_IDH_MocA-like_dom"/>
</dbReference>
<protein>
    <recommendedName>
        <fullName evidence="1">GFO/IDH/MocA-like oxidoreductase domain-containing protein</fullName>
    </recommendedName>
</protein>
<accession>A0A1F6CXG8</accession>
<reference evidence="2 3" key="1">
    <citation type="journal article" date="2016" name="Nat. Commun.">
        <title>Thousands of microbial genomes shed light on interconnected biogeochemical processes in an aquifer system.</title>
        <authorList>
            <person name="Anantharaman K."/>
            <person name="Brown C.T."/>
            <person name="Hug L.A."/>
            <person name="Sharon I."/>
            <person name="Castelle C.J."/>
            <person name="Probst A.J."/>
            <person name="Thomas B.C."/>
            <person name="Singh A."/>
            <person name="Wilkins M.J."/>
            <person name="Karaoz U."/>
            <person name="Brodie E.L."/>
            <person name="Williams K.H."/>
            <person name="Hubbard S.S."/>
            <person name="Banfield J.F."/>
        </authorList>
    </citation>
    <scope>NUCLEOTIDE SEQUENCE [LARGE SCALE GENOMIC DNA]</scope>
    <source>
        <strain evidence="3">RIFCSPLOWO2_12_FULL_64_10</strain>
    </source>
</reference>
<dbReference type="EMBL" id="MFKF01000116">
    <property type="protein sequence ID" value="OGG53873.1"/>
    <property type="molecule type" value="Genomic_DNA"/>
</dbReference>
<dbReference type="Gene3D" id="3.30.360.10">
    <property type="entry name" value="Dihydrodipicolinate Reductase, domain 2"/>
    <property type="match status" value="1"/>
</dbReference>
<dbReference type="AlphaFoldDB" id="A0A1F6CXG8"/>
<dbReference type="SUPFAM" id="SSF55347">
    <property type="entry name" value="Glyceraldehyde-3-phosphate dehydrogenase-like, C-terminal domain"/>
    <property type="match status" value="1"/>
</dbReference>
<comment type="caution">
    <text evidence="2">The sequence shown here is derived from an EMBL/GenBank/DDBJ whole genome shotgun (WGS) entry which is preliminary data.</text>
</comment>
<dbReference type="Pfam" id="PF22725">
    <property type="entry name" value="GFO_IDH_MocA_C3"/>
    <property type="match status" value="1"/>
</dbReference>
<proteinExistence type="predicted"/>